<gene>
    <name evidence="1" type="ORF">J8273_3903</name>
</gene>
<reference evidence="1" key="1">
    <citation type="submission" date="2021-05" db="EMBL/GenBank/DDBJ databases">
        <title>A free-living protist that lacks canonical eukaryotic 1 DNA replication and segregation systems.</title>
        <authorList>
            <person name="Salas-Leiva D.E."/>
            <person name="Tromer E.C."/>
            <person name="Curtis B.A."/>
            <person name="Jerlstrom-Hultqvist J."/>
            <person name="Kolisko M."/>
            <person name="Yi Z."/>
            <person name="Salas-Leiva J.S."/>
            <person name="Gallot-Lavallee L."/>
            <person name="Kops G.J.P.L."/>
            <person name="Archibald J.M."/>
            <person name="Simpson A.G.B."/>
            <person name="Roger A.J."/>
        </authorList>
    </citation>
    <scope>NUCLEOTIDE SEQUENCE</scope>
    <source>
        <strain evidence="1">BICM</strain>
    </source>
</reference>
<accession>A0A8J6B7D8</accession>
<evidence type="ECO:0000313" key="2">
    <source>
        <dbReference type="Proteomes" id="UP000717585"/>
    </source>
</evidence>
<keyword evidence="2" id="KW-1185">Reference proteome</keyword>
<organism evidence="1 2">
    <name type="scientific">Carpediemonas membranifera</name>
    <dbReference type="NCBI Taxonomy" id="201153"/>
    <lineage>
        <taxon>Eukaryota</taxon>
        <taxon>Metamonada</taxon>
        <taxon>Carpediemonas-like organisms</taxon>
        <taxon>Carpediemonas</taxon>
    </lineage>
</organism>
<dbReference type="EMBL" id="JAHDYR010000014">
    <property type="protein sequence ID" value="KAG9394649.1"/>
    <property type="molecule type" value="Genomic_DNA"/>
</dbReference>
<proteinExistence type="predicted"/>
<evidence type="ECO:0000313" key="1">
    <source>
        <dbReference type="EMBL" id="KAG9394649.1"/>
    </source>
</evidence>
<dbReference type="AlphaFoldDB" id="A0A8J6B7D8"/>
<name>A0A8J6B7D8_9EUKA</name>
<dbReference type="Proteomes" id="UP000717585">
    <property type="component" value="Unassembled WGS sequence"/>
</dbReference>
<sequence length="87" mass="9608">MPDVVVAVLGHDLDLLRALLRNEAPLVSKVAVETADQFAARVKATEDEYQQGLETANDQATVVANHQSALQSIRRELDDIHTWKSTL</sequence>
<comment type="caution">
    <text evidence="1">The sequence shown here is derived from an EMBL/GenBank/DDBJ whole genome shotgun (WGS) entry which is preliminary data.</text>
</comment>
<protein>
    <submittedName>
        <fullName evidence="1">Uncharacterized protein</fullName>
    </submittedName>
</protein>